<dbReference type="EMBL" id="LIAE01006201">
    <property type="protein sequence ID" value="PAV92427.1"/>
    <property type="molecule type" value="Genomic_DNA"/>
</dbReference>
<keyword evidence="2" id="KW-1185">Reference proteome</keyword>
<dbReference type="AlphaFoldDB" id="A0A2A2M2F7"/>
<evidence type="ECO:0000313" key="1">
    <source>
        <dbReference type="EMBL" id="PAV92427.1"/>
    </source>
</evidence>
<accession>A0A2A2M2F7</accession>
<organism evidence="1 2">
    <name type="scientific">Diploscapter pachys</name>
    <dbReference type="NCBI Taxonomy" id="2018661"/>
    <lineage>
        <taxon>Eukaryota</taxon>
        <taxon>Metazoa</taxon>
        <taxon>Ecdysozoa</taxon>
        <taxon>Nematoda</taxon>
        <taxon>Chromadorea</taxon>
        <taxon>Rhabditida</taxon>
        <taxon>Rhabditina</taxon>
        <taxon>Rhabditomorpha</taxon>
        <taxon>Rhabditoidea</taxon>
        <taxon>Rhabditidae</taxon>
        <taxon>Diploscapter</taxon>
    </lineage>
</organism>
<sequence length="461" mass="49662">MTNTVMFRALAAVHSARKRALWYAVKLPPVHAVNGGVGRHVAVGHEDDVAVGRLPARRSRGVGREQAGRRQQARAPDHAGIVIRAALRLEIHRVDVIRHVGAVHRPQPPHGLAARDIGGAQVRRIGERRPRDRRRRRRGRIIAIDEGRRRRVGLDDVARIGVGIVAVIGDLWPHRPPAGRIARRQRIGIEIGRQIVLVERRRAADGVALLQAPLPFRRRTRNLAGIDHGVAQLELAEVQRDGHILPRRLLGDGGRVAGAAVRTVPVGRHIFRGAVGPERVARAAIGVRLQRRRATGRALVAGGPRRVRRGADARVGPAGIIGIGPAAVVVVILPDDLARLVGPVVDDRARRQREAGVDGRGIGNEPVSNAGRTVLVRLHRVEEAEHGGAQAGNLRSSRLDRIIAGRPVGTGAIDPVVSSTNMTSESATSKRASQFTVIVRAGIPNIFITVVGTRTEAVPAT</sequence>
<dbReference type="Proteomes" id="UP000218231">
    <property type="component" value="Unassembled WGS sequence"/>
</dbReference>
<name>A0A2A2M2F7_9BILA</name>
<proteinExistence type="predicted"/>
<protein>
    <submittedName>
        <fullName evidence="1">Uncharacterized protein</fullName>
    </submittedName>
</protein>
<evidence type="ECO:0000313" key="2">
    <source>
        <dbReference type="Proteomes" id="UP000218231"/>
    </source>
</evidence>
<reference evidence="1 2" key="1">
    <citation type="journal article" date="2017" name="Curr. Biol.">
        <title>Genome architecture and evolution of a unichromosomal asexual nematode.</title>
        <authorList>
            <person name="Fradin H."/>
            <person name="Zegar C."/>
            <person name="Gutwein M."/>
            <person name="Lucas J."/>
            <person name="Kovtun M."/>
            <person name="Corcoran D."/>
            <person name="Baugh L.R."/>
            <person name="Kiontke K."/>
            <person name="Gunsalus K."/>
            <person name="Fitch D.H."/>
            <person name="Piano F."/>
        </authorList>
    </citation>
    <scope>NUCLEOTIDE SEQUENCE [LARGE SCALE GENOMIC DNA]</scope>
    <source>
        <strain evidence="1">PF1309</strain>
    </source>
</reference>
<gene>
    <name evidence="1" type="ORF">WR25_22345</name>
</gene>
<comment type="caution">
    <text evidence="1">The sequence shown here is derived from an EMBL/GenBank/DDBJ whole genome shotgun (WGS) entry which is preliminary data.</text>
</comment>